<dbReference type="PANTHER" id="PTHR40036:SF1">
    <property type="entry name" value="MACROCIN O-METHYLTRANSFERASE"/>
    <property type="match status" value="1"/>
</dbReference>
<dbReference type="Proteomes" id="UP001144205">
    <property type="component" value="Unassembled WGS sequence"/>
</dbReference>
<evidence type="ECO:0000313" key="1">
    <source>
        <dbReference type="EMBL" id="GKY89476.1"/>
    </source>
</evidence>
<keyword evidence="2" id="KW-1185">Reference proteome</keyword>
<dbReference type="EMBL" id="BROH01000012">
    <property type="protein sequence ID" value="GKY89476.1"/>
    <property type="molecule type" value="Genomic_DNA"/>
</dbReference>
<dbReference type="RefSeq" id="WP_281843498.1">
    <property type="nucleotide sequence ID" value="NZ_BROH01000012.1"/>
</dbReference>
<organism evidence="1 2">
    <name type="scientific">Sinisalibacter aestuarii</name>
    <dbReference type="NCBI Taxonomy" id="2949426"/>
    <lineage>
        <taxon>Bacteria</taxon>
        <taxon>Pseudomonadati</taxon>
        <taxon>Pseudomonadota</taxon>
        <taxon>Alphaproteobacteria</taxon>
        <taxon>Rhodobacterales</taxon>
        <taxon>Roseobacteraceae</taxon>
        <taxon>Sinisalibacter</taxon>
    </lineage>
</organism>
<dbReference type="Pfam" id="PF13578">
    <property type="entry name" value="Methyltransf_24"/>
    <property type="match status" value="1"/>
</dbReference>
<dbReference type="SUPFAM" id="SSF53335">
    <property type="entry name" value="S-adenosyl-L-methionine-dependent methyltransferases"/>
    <property type="match status" value="1"/>
</dbReference>
<accession>A0ABQ5LWX3</accession>
<sequence>MADTDSPISHLVDLSKRESAEAFKEHMEQAMLFRKNVDNRAYCIRRALNNDVPDGLYIELGVAAGAGCRQFGKAMAPAGKTLTGFDSFEGLEEDWTGIQTGRAAGAFSQGGILPDVPENVSLVVGWVQDTLPPYLKETGKAPFAFIHMDMDTYTPTRFALEAVKPRLVKGSVILFDELYGYPGWRHHEYKALQDVLAPESYQYISFGRDNVGIEMLRKPK</sequence>
<evidence type="ECO:0000313" key="2">
    <source>
        <dbReference type="Proteomes" id="UP001144205"/>
    </source>
</evidence>
<proteinExistence type="predicted"/>
<gene>
    <name evidence="1" type="ORF">STA1M1_33450</name>
</gene>
<reference evidence="1" key="1">
    <citation type="journal article" date="2023" name="Int. J. Syst. Evol. Microbiol.">
        <title>Sinisalibacter aestuarii sp. nov., isolated from estuarine sediment of the Arakawa River.</title>
        <authorList>
            <person name="Arafat S.T."/>
            <person name="Hirano S."/>
            <person name="Sato A."/>
            <person name="Takeuchi K."/>
            <person name="Yasuda T."/>
            <person name="Terahara T."/>
            <person name="Hamada M."/>
            <person name="Kobayashi T."/>
        </authorList>
    </citation>
    <scope>NUCLEOTIDE SEQUENCE</scope>
    <source>
        <strain evidence="1">B-399</strain>
    </source>
</reference>
<evidence type="ECO:0008006" key="3">
    <source>
        <dbReference type="Google" id="ProtNLM"/>
    </source>
</evidence>
<protein>
    <recommendedName>
        <fullName evidence="3">Class I SAM-dependent methyltransferase</fullName>
    </recommendedName>
</protein>
<dbReference type="InterPro" id="IPR008884">
    <property type="entry name" value="TylF_MeTrfase"/>
</dbReference>
<comment type="caution">
    <text evidence="1">The sequence shown here is derived from an EMBL/GenBank/DDBJ whole genome shotgun (WGS) entry which is preliminary data.</text>
</comment>
<name>A0ABQ5LWX3_9RHOB</name>
<dbReference type="InterPro" id="IPR029063">
    <property type="entry name" value="SAM-dependent_MTases_sf"/>
</dbReference>
<dbReference type="PANTHER" id="PTHR40036">
    <property type="entry name" value="MACROCIN O-METHYLTRANSFERASE"/>
    <property type="match status" value="1"/>
</dbReference>
<dbReference type="Gene3D" id="3.40.50.150">
    <property type="entry name" value="Vaccinia Virus protein VP39"/>
    <property type="match status" value="1"/>
</dbReference>